<feature type="chain" id="PRO_5038410067" evidence="1">
    <location>
        <begin position="26"/>
        <end position="221"/>
    </location>
</feature>
<dbReference type="NCBIfam" id="NF035925">
    <property type="entry name" value="Geo26A_fam"/>
    <property type="match status" value="1"/>
</dbReference>
<protein>
    <submittedName>
        <fullName evidence="2">Uncharacterized protein</fullName>
    </submittedName>
</protein>
<proteinExistence type="predicted"/>
<dbReference type="AlphaFoldDB" id="A0A0B5EEW1"/>
<accession>A0A0B5EEW1</accession>
<evidence type="ECO:0000256" key="1">
    <source>
        <dbReference type="SAM" id="SignalP"/>
    </source>
</evidence>
<reference evidence="2" key="1">
    <citation type="journal article" date="2015" name="Int. J. Med. Microbiol.">
        <title>Small plasmids in Streptococcus dysgalactiae subsp. equisimilis isolated from human infections in southern India and sequence analysis of two novel plasmids.</title>
        <authorList>
            <person name="Bergmann R."/>
            <person name="Nitsche-Schmitz D.P."/>
        </authorList>
    </citation>
    <scope>NUCLEOTIDE SEQUENCE</scope>
    <source>
        <strain evidence="2">G271</strain>
        <plasmid evidence="2">pG271</plasmid>
    </source>
</reference>
<keyword evidence="1" id="KW-0732">Signal</keyword>
<dbReference type="RefSeq" id="WP_136120150.1">
    <property type="nucleotide sequence ID" value="NZ_KJ951052.1"/>
</dbReference>
<feature type="signal peptide" evidence="1">
    <location>
        <begin position="1"/>
        <end position="25"/>
    </location>
</feature>
<dbReference type="EMBL" id="KJ951052">
    <property type="protein sequence ID" value="AJE60871.1"/>
    <property type="molecule type" value="Genomic_DNA"/>
</dbReference>
<sequence length="221" mass="23632">MNIKKLSVVLLASITIGFLSPIGSAISVEAQENTLEQRSQVLSEDDNQRTVKTFSPEFNQDVIYTFHKNTGILDINKNGQISSYNIKAIGEEILNSRSGTTFRAANSSLFSPWSYSSSGNKYTLTIAHASYGGKAVSKTVTRGDKNAGYIDNFTKDIDNIRSIEVDLLKTAGWELGATVIGALVSGGIGALGAVTSVASVVGVAQQLPPVYDRALGNYKKC</sequence>
<keyword evidence="2" id="KW-0614">Plasmid</keyword>
<name>A0A0B5EEW1_STREQ</name>
<evidence type="ECO:0000313" key="2">
    <source>
        <dbReference type="EMBL" id="AJE60871.1"/>
    </source>
</evidence>
<organism evidence="2">
    <name type="scientific">Streptococcus dysgalactiae subsp. equisimilis</name>
    <name type="common">Streptococcus equisimilis</name>
    <dbReference type="NCBI Taxonomy" id="119602"/>
    <lineage>
        <taxon>Bacteria</taxon>
        <taxon>Bacillati</taxon>
        <taxon>Bacillota</taxon>
        <taxon>Bacilli</taxon>
        <taxon>Lactobacillales</taxon>
        <taxon>Streptococcaceae</taxon>
        <taxon>Streptococcus</taxon>
    </lineage>
</organism>
<geneLocation type="plasmid" evidence="2">
    <name>pG271</name>
</geneLocation>